<dbReference type="Pfam" id="PF13723">
    <property type="entry name" value="Ketoacyl-synt_2"/>
    <property type="match status" value="1"/>
</dbReference>
<gene>
    <name evidence="3" type="ORF">GIX10_01115</name>
    <name evidence="2" type="ORF">SKM48_02890</name>
</gene>
<dbReference type="InterPro" id="IPR014030">
    <property type="entry name" value="Ketoacyl_synth_N"/>
</dbReference>
<dbReference type="EMBL" id="JAXHPO010000008">
    <property type="protein sequence ID" value="MDY6549722.1"/>
    <property type="molecule type" value="Genomic_DNA"/>
</dbReference>
<evidence type="ECO:0000313" key="2">
    <source>
        <dbReference type="EMBL" id="MDY6549722.1"/>
    </source>
</evidence>
<protein>
    <submittedName>
        <fullName evidence="2 3">Beta-ketoacyl synthase</fullName>
    </submittedName>
</protein>
<dbReference type="RefSeq" id="WP_154771724.1">
    <property type="nucleotide sequence ID" value="NZ_JAXHPK010000010.1"/>
</dbReference>
<feature type="domain" description="Beta-ketoacyl synthase-like N-terminal" evidence="1">
    <location>
        <begin position="13"/>
        <end position="179"/>
    </location>
</feature>
<organism evidence="3 4">
    <name type="scientific">Acinetobacter faecalis</name>
    <dbReference type="NCBI Taxonomy" id="2665161"/>
    <lineage>
        <taxon>Bacteria</taxon>
        <taxon>Pseudomonadati</taxon>
        <taxon>Pseudomonadota</taxon>
        <taxon>Gammaproteobacteria</taxon>
        <taxon>Moraxellales</taxon>
        <taxon>Moraxellaceae</taxon>
        <taxon>Acinetobacter</taxon>
    </lineage>
</organism>
<sequence>MVRLNISQLNINTVDSTFQALEKISPMQRRRLSFIAKLALNNAIQSLENNKVDYIVWVSQYGDEHKTLKILADVLQDETPSPTQFSTSVHNAVAGLYSILCEDSTPSTSLAGSWNAGLIEAYAWLKTINKANAKALIVYYDEPLPKLYTEQQDFDVIAMSAICSLNDENFLLNLAEMSAETNAAIEAQQFYTFWQNANETKLFAWQKC</sequence>
<evidence type="ECO:0000313" key="5">
    <source>
        <dbReference type="Proteomes" id="UP001284094"/>
    </source>
</evidence>
<evidence type="ECO:0000259" key="1">
    <source>
        <dbReference type="Pfam" id="PF13723"/>
    </source>
</evidence>
<dbReference type="Proteomes" id="UP001284094">
    <property type="component" value="Unassembled WGS sequence"/>
</dbReference>
<dbReference type="EMBL" id="WLYL01000002">
    <property type="protein sequence ID" value="MTD10058.1"/>
    <property type="molecule type" value="Genomic_DNA"/>
</dbReference>
<reference evidence="3 4" key="1">
    <citation type="submission" date="2019-11" db="EMBL/GenBank/DDBJ databases">
        <authorList>
            <person name="An D."/>
        </authorList>
    </citation>
    <scope>NUCLEOTIDE SEQUENCE [LARGE SCALE GENOMIC DNA]</scope>
    <source>
        <strain evidence="3 4">YIM 103518</strain>
    </source>
</reference>
<comment type="caution">
    <text evidence="3">The sequence shown here is derived from an EMBL/GenBank/DDBJ whole genome shotgun (WGS) entry which is preliminary data.</text>
</comment>
<accession>A0A6L6GC25</accession>
<dbReference type="Proteomes" id="UP000473854">
    <property type="component" value="Unassembled WGS sequence"/>
</dbReference>
<evidence type="ECO:0000313" key="3">
    <source>
        <dbReference type="EMBL" id="MTD10058.1"/>
    </source>
</evidence>
<reference evidence="2 5" key="3">
    <citation type="journal article" date="2024" name="Syst. Appl. Microbiol.">
        <title>Evidence for the occurrence of Acinetobacter faecalis in cattle feces and its emended description.</title>
        <authorList>
            <person name="Kyselkova M."/>
            <person name="Xanthopoulou K."/>
            <person name="Shestivska V."/>
            <person name="Spanelova P."/>
            <person name="Maixnerova M."/>
            <person name="Higgins P.G."/>
            <person name="Nemec A."/>
        </authorList>
    </citation>
    <scope>NUCLEOTIDE SEQUENCE [LARGE SCALE GENOMIC DNA]</scope>
    <source>
        <strain evidence="2 5">ANC 7225</strain>
    </source>
</reference>
<reference evidence="2" key="2">
    <citation type="submission" date="2023-11" db="EMBL/GenBank/DDBJ databases">
        <authorList>
            <person name="Kyselkova M."/>
            <person name="Xanthopoulou K."/>
            <person name="Shestivska V."/>
            <person name="Spanelova P."/>
            <person name="Maixnerova M."/>
            <person name="Higgins P.G."/>
            <person name="Nemec A."/>
        </authorList>
    </citation>
    <scope>NUCLEOTIDE SEQUENCE</scope>
    <source>
        <strain evidence="2">ANC 7225</strain>
    </source>
</reference>
<keyword evidence="5" id="KW-1185">Reference proteome</keyword>
<name>A0A6L6GC25_9GAMM</name>
<dbReference type="AlphaFoldDB" id="A0A6L6GC25"/>
<proteinExistence type="predicted"/>
<evidence type="ECO:0000313" key="4">
    <source>
        <dbReference type="Proteomes" id="UP000473854"/>
    </source>
</evidence>